<dbReference type="Pfam" id="PF14378">
    <property type="entry name" value="PAP2_3"/>
    <property type="match status" value="1"/>
</dbReference>
<feature type="transmembrane region" description="Helical" evidence="1">
    <location>
        <begin position="21"/>
        <end position="44"/>
    </location>
</feature>
<keyword evidence="1" id="KW-0472">Membrane</keyword>
<proteinExistence type="predicted"/>
<dbReference type="InterPro" id="IPR026841">
    <property type="entry name" value="Aur1/Ipt1"/>
</dbReference>
<keyword evidence="1" id="KW-0812">Transmembrane</keyword>
<reference evidence="3 4" key="1">
    <citation type="submission" date="2019-08" db="EMBL/GenBank/DDBJ databases">
        <title>Paraburkholderia sp. DCY113.</title>
        <authorList>
            <person name="Kang J."/>
        </authorList>
    </citation>
    <scope>NUCLEOTIDE SEQUENCE [LARGE SCALE GENOMIC DNA]</scope>
    <source>
        <strain evidence="3 4">DCY113</strain>
    </source>
</reference>
<evidence type="ECO:0000259" key="2">
    <source>
        <dbReference type="Pfam" id="PF14378"/>
    </source>
</evidence>
<name>A0A5B0H838_9BURK</name>
<sequence length="336" mass="36391">MSASKLPAMPGRVGTFCATSWRYLGTWIAIALIVAVDFAGLHALDRSATLGRAAHNLPGFLAILLVIVWVNFRTASVRDGQTKWARSQLELANTARWMLALAAFCMAASLLSHLSVAAAFPLVDPQLVRIDEMIGFDWVAWYNWVRLHSILFIVLKLAYGSGLAQTIVVPLILGLSGARRELADHMLRFMLATLICLIVATLLPAASAYLHFHIADPDTSSTVSEFLPIRDGTLRVFALDDQQGLVSMPSMHTCMAILFAYALRRTPVIAYIAVALNAIMIASTPTHGGHYLVDVVAGAVLAVVTIMLVKRLRFHDPSLDASSATQDTSAPQPSTS</sequence>
<evidence type="ECO:0000313" key="4">
    <source>
        <dbReference type="Proteomes" id="UP000325273"/>
    </source>
</evidence>
<dbReference type="EMBL" id="VTUZ01000009">
    <property type="protein sequence ID" value="KAA1011339.1"/>
    <property type="molecule type" value="Genomic_DNA"/>
</dbReference>
<evidence type="ECO:0000256" key="1">
    <source>
        <dbReference type="SAM" id="Phobius"/>
    </source>
</evidence>
<comment type="caution">
    <text evidence="3">The sequence shown here is derived from an EMBL/GenBank/DDBJ whole genome shotgun (WGS) entry which is preliminary data.</text>
</comment>
<organism evidence="3 4">
    <name type="scientific">Paraburkholderia panacisoli</name>
    <dbReference type="NCBI Taxonomy" id="2603818"/>
    <lineage>
        <taxon>Bacteria</taxon>
        <taxon>Pseudomonadati</taxon>
        <taxon>Pseudomonadota</taxon>
        <taxon>Betaproteobacteria</taxon>
        <taxon>Burkholderiales</taxon>
        <taxon>Burkholderiaceae</taxon>
        <taxon>Paraburkholderia</taxon>
    </lineage>
</organism>
<dbReference type="RefSeq" id="WP_149670772.1">
    <property type="nucleotide sequence ID" value="NZ_VTUZ01000009.1"/>
</dbReference>
<feature type="transmembrane region" description="Helical" evidence="1">
    <location>
        <begin position="150"/>
        <end position="175"/>
    </location>
</feature>
<feature type="transmembrane region" description="Helical" evidence="1">
    <location>
        <begin position="187"/>
        <end position="212"/>
    </location>
</feature>
<dbReference type="GO" id="GO:0016020">
    <property type="term" value="C:membrane"/>
    <property type="evidence" value="ECO:0007669"/>
    <property type="project" value="UniProtKB-SubCell"/>
</dbReference>
<gene>
    <name evidence="3" type="ORF">FVF58_15475</name>
</gene>
<accession>A0A5B0H838</accession>
<keyword evidence="4" id="KW-1185">Reference proteome</keyword>
<feature type="transmembrane region" description="Helical" evidence="1">
    <location>
        <begin position="56"/>
        <end position="76"/>
    </location>
</feature>
<feature type="transmembrane region" description="Helical" evidence="1">
    <location>
        <begin position="97"/>
        <end position="123"/>
    </location>
</feature>
<feature type="transmembrane region" description="Helical" evidence="1">
    <location>
        <begin position="291"/>
        <end position="309"/>
    </location>
</feature>
<evidence type="ECO:0000313" key="3">
    <source>
        <dbReference type="EMBL" id="KAA1011339.1"/>
    </source>
</evidence>
<dbReference type="InterPro" id="IPR036938">
    <property type="entry name" value="PAP2/HPO_sf"/>
</dbReference>
<dbReference type="AlphaFoldDB" id="A0A5B0H838"/>
<dbReference type="SUPFAM" id="SSF48317">
    <property type="entry name" value="Acid phosphatase/Vanadium-dependent haloperoxidase"/>
    <property type="match status" value="1"/>
</dbReference>
<protein>
    <submittedName>
        <fullName evidence="3">Phosphatase PAP2 family protein</fullName>
    </submittedName>
</protein>
<keyword evidence="1" id="KW-1133">Transmembrane helix</keyword>
<feature type="transmembrane region" description="Helical" evidence="1">
    <location>
        <begin position="244"/>
        <end position="263"/>
    </location>
</feature>
<feature type="domain" description="Inositolphosphotransferase Aur1/Ipt1" evidence="2">
    <location>
        <begin position="126"/>
        <end position="307"/>
    </location>
</feature>
<feature type="transmembrane region" description="Helical" evidence="1">
    <location>
        <begin position="268"/>
        <end position="285"/>
    </location>
</feature>
<dbReference type="Proteomes" id="UP000325273">
    <property type="component" value="Unassembled WGS sequence"/>
</dbReference>